<feature type="transmembrane region" description="Helical" evidence="1">
    <location>
        <begin position="217"/>
        <end position="235"/>
    </location>
</feature>
<protein>
    <submittedName>
        <fullName evidence="2">DUF975 family protein</fullName>
    </submittedName>
</protein>
<organism evidence="2 3">
    <name type="scientific">Anaerobutyricum hallii</name>
    <dbReference type="NCBI Taxonomy" id="39488"/>
    <lineage>
        <taxon>Bacteria</taxon>
        <taxon>Bacillati</taxon>
        <taxon>Bacillota</taxon>
        <taxon>Clostridia</taxon>
        <taxon>Lachnospirales</taxon>
        <taxon>Lachnospiraceae</taxon>
        <taxon>Anaerobutyricum</taxon>
    </lineage>
</organism>
<name>A0A374NJ20_9FIRM</name>
<dbReference type="Pfam" id="PF06161">
    <property type="entry name" value="DUF975"/>
    <property type="match status" value="1"/>
</dbReference>
<evidence type="ECO:0000313" key="3">
    <source>
        <dbReference type="Proteomes" id="UP000262524"/>
    </source>
</evidence>
<accession>A0A374NJ20</accession>
<dbReference type="Proteomes" id="UP000262524">
    <property type="component" value="Unassembled WGS sequence"/>
</dbReference>
<comment type="caution">
    <text evidence="2">The sequence shown here is derived from an EMBL/GenBank/DDBJ whole genome shotgun (WGS) entry which is preliminary data.</text>
</comment>
<feature type="transmembrane region" description="Helical" evidence="1">
    <location>
        <begin position="55"/>
        <end position="88"/>
    </location>
</feature>
<evidence type="ECO:0000256" key="1">
    <source>
        <dbReference type="SAM" id="Phobius"/>
    </source>
</evidence>
<sequence length="265" mass="30598">MDGFFLYYMKSAFTMLKYRVFSHDANERILFMKLGSGMYKEIARDALKGNWMKAIAAGFAAGWLGVFSSSFLFIAGYVLVAVILVYFLEFLPGFYAILFLGTTIIALIYFFIGGVIRLGYIDFNLALLDRRKNGIYRLGSRMSDWWRVLCAKITLFFALSLGYVLLIAPGIITKYSYAMVPYILEERPDFTVHEAFKASKQIMKKHKWELFCLRFSFIGWYIIGILTLGIGLIFINPYRYAAEAAFYNEISGRAEAYYGRKEDRY</sequence>
<dbReference type="PANTHER" id="PTHR40076:SF1">
    <property type="entry name" value="MEMBRANE PROTEIN"/>
    <property type="match status" value="1"/>
</dbReference>
<keyword evidence="1" id="KW-1133">Transmembrane helix</keyword>
<keyword evidence="1" id="KW-0812">Transmembrane</keyword>
<feature type="transmembrane region" description="Helical" evidence="1">
    <location>
        <begin position="148"/>
        <end position="172"/>
    </location>
</feature>
<dbReference type="EMBL" id="QSOE01000075">
    <property type="protein sequence ID" value="RGI84785.1"/>
    <property type="molecule type" value="Genomic_DNA"/>
</dbReference>
<proteinExistence type="predicted"/>
<reference evidence="2 3" key="1">
    <citation type="submission" date="2018-08" db="EMBL/GenBank/DDBJ databases">
        <title>A genome reference for cultivated species of the human gut microbiota.</title>
        <authorList>
            <person name="Zou Y."/>
            <person name="Xue W."/>
            <person name="Luo G."/>
        </authorList>
    </citation>
    <scope>NUCLEOTIDE SEQUENCE [LARGE SCALE GENOMIC DNA]</scope>
    <source>
        <strain evidence="2 3">TM10-1AC</strain>
    </source>
</reference>
<dbReference type="InterPro" id="IPR010380">
    <property type="entry name" value="DUF975"/>
</dbReference>
<evidence type="ECO:0000313" key="2">
    <source>
        <dbReference type="EMBL" id="RGI84785.1"/>
    </source>
</evidence>
<dbReference type="PANTHER" id="PTHR40076">
    <property type="entry name" value="MEMBRANE PROTEIN-RELATED"/>
    <property type="match status" value="1"/>
</dbReference>
<dbReference type="AlphaFoldDB" id="A0A374NJ20"/>
<keyword evidence="1" id="KW-0472">Membrane</keyword>
<gene>
    <name evidence="2" type="ORF">DXD91_10635</name>
</gene>
<feature type="transmembrane region" description="Helical" evidence="1">
    <location>
        <begin position="94"/>
        <end position="127"/>
    </location>
</feature>